<dbReference type="Proteomes" id="UP000305451">
    <property type="component" value="Unassembled WGS sequence"/>
</dbReference>
<dbReference type="EMBL" id="SRXV01000003">
    <property type="protein sequence ID" value="TGY92221.1"/>
    <property type="molecule type" value="Genomic_DNA"/>
</dbReference>
<evidence type="ECO:0000313" key="1">
    <source>
        <dbReference type="EMBL" id="TGY92221.1"/>
    </source>
</evidence>
<dbReference type="AlphaFoldDB" id="A0A4S2H9I1"/>
<evidence type="ECO:0000313" key="2">
    <source>
        <dbReference type="Proteomes" id="UP000305451"/>
    </source>
</evidence>
<name>A0A4S2H9I1_9PROT</name>
<dbReference type="RefSeq" id="WP_135945355.1">
    <property type="nucleotide sequence ID" value="NZ_BMEI01000003.1"/>
</dbReference>
<comment type="caution">
    <text evidence="1">The sequence shown here is derived from an EMBL/GenBank/DDBJ whole genome shotgun (WGS) entry which is preliminary data.</text>
</comment>
<protein>
    <submittedName>
        <fullName evidence="1">Uncharacterized protein</fullName>
    </submittedName>
</protein>
<organism evidence="1 2">
    <name type="scientific">Marinicauda pacifica</name>
    <dbReference type="NCBI Taxonomy" id="1133559"/>
    <lineage>
        <taxon>Bacteria</taxon>
        <taxon>Pseudomonadati</taxon>
        <taxon>Pseudomonadota</taxon>
        <taxon>Alphaproteobacteria</taxon>
        <taxon>Maricaulales</taxon>
        <taxon>Maricaulaceae</taxon>
        <taxon>Marinicauda</taxon>
    </lineage>
</organism>
<sequence>MRYLICLTAVGLVAGALALCPQSFRDRMAEEVTPRAEIVEEVEVAVRSLIDQLHNTGPDLTPAP</sequence>
<accession>A0A4S2H9I1</accession>
<keyword evidence="2" id="KW-1185">Reference proteome</keyword>
<gene>
    <name evidence="1" type="ORF">E5162_11225</name>
</gene>
<proteinExistence type="predicted"/>
<reference evidence="1 2" key="1">
    <citation type="journal article" date="2013" name="Int. J. Syst. Evol. Microbiol.">
        <title>Marinicauda pacifica gen. nov., sp. nov., a prosthecate alphaproteobacterium of the family Hyphomonadaceae isolated from deep seawater.</title>
        <authorList>
            <person name="Zhang X.Y."/>
            <person name="Li G.W."/>
            <person name="Wang C.S."/>
            <person name="Zhang Y.J."/>
            <person name="Xu X.W."/>
            <person name="Li H."/>
            <person name="Liu A."/>
            <person name="Liu C."/>
            <person name="Xie B.B."/>
            <person name="Qin Q.L."/>
            <person name="Xu Z."/>
            <person name="Chen X.L."/>
            <person name="Zhou B.C."/>
            <person name="Zhang Y.Z."/>
        </authorList>
    </citation>
    <scope>NUCLEOTIDE SEQUENCE [LARGE SCALE GENOMIC DNA]</scope>
    <source>
        <strain evidence="1 2">P-1 km-3</strain>
    </source>
</reference>